<evidence type="ECO:0000313" key="3">
    <source>
        <dbReference type="Proteomes" id="UP001189122"/>
    </source>
</evidence>
<proteinExistence type="inferred from homology"/>
<dbReference type="EMBL" id="CACRZD030000220">
    <property type="protein sequence ID" value="CAA6675103.1"/>
    <property type="molecule type" value="Genomic_DNA"/>
</dbReference>
<dbReference type="PANTHER" id="PTHR11764:SF20">
    <property type="entry name" value="LANOSTEROL SYNTHASE"/>
    <property type="match status" value="1"/>
</dbReference>
<dbReference type="PANTHER" id="PTHR11764">
    <property type="entry name" value="TERPENE CYCLASE/MUTASE FAMILY MEMBER"/>
    <property type="match status" value="1"/>
</dbReference>
<sequence length="161" mass="18086">MWRFRSGEGDSPWLRTLNGHAGRQVWTFDPEATPEELADVERAREEFRNHRFEKKHSADLLMRLQFARENPLGPVLPRMEVAENEDVGEEVVTTTLRRAMNFYSTIQASDGQWPGDYGGPILSCLACSRCADGDTTNIFTKNANAIVGRSSQSPCHATLCL</sequence>
<dbReference type="InterPro" id="IPR008930">
    <property type="entry name" value="Terpenoid_cyclase/PrenylTrfase"/>
</dbReference>
<evidence type="ECO:0008006" key="4">
    <source>
        <dbReference type="Google" id="ProtNLM"/>
    </source>
</evidence>
<name>A0ABN7ECN5_SPIIN</name>
<comment type="caution">
    <text evidence="2">The sequence shown here is derived from an EMBL/GenBank/DDBJ whole genome shotgun (WGS) entry which is preliminary data.</text>
</comment>
<reference evidence="3" key="1">
    <citation type="journal article" date="2020" name="Sci. Rep.">
        <title>Chromosome-scale genome assembly for the duckweed Spirodela intermedia, integrating cytogenetic maps, PacBio and Oxford Nanopore libraries.</title>
        <authorList>
            <person name="Hoang P.T.N."/>
            <person name="Fiebig A."/>
            <person name="Novak P."/>
            <person name="Macas J."/>
            <person name="Cao H.X."/>
            <person name="Stepanenko A."/>
            <person name="Chen G."/>
            <person name="Borisjuk N."/>
            <person name="Scholz U."/>
            <person name="Schubert I."/>
        </authorList>
    </citation>
    <scope>NUCLEOTIDE SEQUENCE [LARGE SCALE GENOMIC DNA]</scope>
</reference>
<evidence type="ECO:0000313" key="2">
    <source>
        <dbReference type="EMBL" id="CAA6675103.1"/>
    </source>
</evidence>
<comment type="similarity">
    <text evidence="1">Belongs to the terpene cyclase/mutase family.</text>
</comment>
<protein>
    <recommendedName>
        <fullName evidence="4">Cycloartenol synthase</fullName>
    </recommendedName>
</protein>
<evidence type="ECO:0000256" key="1">
    <source>
        <dbReference type="ARBA" id="ARBA00009755"/>
    </source>
</evidence>
<keyword evidence="3" id="KW-1185">Reference proteome</keyword>
<dbReference type="InterPro" id="IPR018333">
    <property type="entry name" value="Squalene_cyclase"/>
</dbReference>
<accession>A0ABN7ECN5</accession>
<gene>
    <name evidence="2" type="ORF">SI7747_UN021445</name>
</gene>
<dbReference type="Proteomes" id="UP001189122">
    <property type="component" value="Unassembled WGS sequence"/>
</dbReference>
<dbReference type="SUPFAM" id="SSF48239">
    <property type="entry name" value="Terpenoid cyclases/Protein prenyltransferases"/>
    <property type="match status" value="1"/>
</dbReference>
<organism evidence="2 3">
    <name type="scientific">Spirodela intermedia</name>
    <name type="common">Intermediate duckweed</name>
    <dbReference type="NCBI Taxonomy" id="51605"/>
    <lineage>
        <taxon>Eukaryota</taxon>
        <taxon>Viridiplantae</taxon>
        <taxon>Streptophyta</taxon>
        <taxon>Embryophyta</taxon>
        <taxon>Tracheophyta</taxon>
        <taxon>Spermatophyta</taxon>
        <taxon>Magnoliopsida</taxon>
        <taxon>Liliopsida</taxon>
        <taxon>Araceae</taxon>
        <taxon>Lemnoideae</taxon>
        <taxon>Spirodela</taxon>
    </lineage>
</organism>